<reference evidence="4" key="1">
    <citation type="submission" date="2025-08" db="UniProtKB">
        <authorList>
            <consortium name="Ensembl"/>
        </authorList>
    </citation>
    <scope>IDENTIFICATION</scope>
</reference>
<feature type="chain" id="PRO_5034296898" evidence="3">
    <location>
        <begin position="29"/>
        <end position="272"/>
    </location>
</feature>
<protein>
    <submittedName>
        <fullName evidence="4">Cilia and flagella associated protein 70</fullName>
    </submittedName>
</protein>
<dbReference type="GO" id="GO:0070062">
    <property type="term" value="C:extracellular exosome"/>
    <property type="evidence" value="ECO:0007669"/>
    <property type="project" value="TreeGrafter"/>
</dbReference>
<dbReference type="GO" id="GO:0031514">
    <property type="term" value="C:motile cilium"/>
    <property type="evidence" value="ECO:0007669"/>
    <property type="project" value="TreeGrafter"/>
</dbReference>
<keyword evidence="1" id="KW-0677">Repeat</keyword>
<dbReference type="Ensembl" id="ENSLLET00000045250.1">
    <property type="protein sequence ID" value="ENSLLEP00000043515.1"/>
    <property type="gene ID" value="ENSLLEG00000027429.1"/>
</dbReference>
<dbReference type="PANTHER" id="PTHR44314:SF1">
    <property type="entry name" value="CILIA- AND FLAGELLA-ASSOCIATED PROTEIN 70"/>
    <property type="match status" value="1"/>
</dbReference>
<dbReference type="GeneTree" id="ENSGT00390000013319"/>
<evidence type="ECO:0000256" key="2">
    <source>
        <dbReference type="ARBA" id="ARBA00022803"/>
    </source>
</evidence>
<dbReference type="AlphaFoldDB" id="A0A8C5QV83"/>
<gene>
    <name evidence="4" type="primary">CFAP70</name>
</gene>
<dbReference type="Proteomes" id="UP000694569">
    <property type="component" value="Unplaced"/>
</dbReference>
<dbReference type="GO" id="GO:0060271">
    <property type="term" value="P:cilium assembly"/>
    <property type="evidence" value="ECO:0007669"/>
    <property type="project" value="TreeGrafter"/>
</dbReference>
<accession>A0A8C5QV83</accession>
<keyword evidence="2" id="KW-0802">TPR repeat</keyword>
<feature type="signal peptide" evidence="3">
    <location>
        <begin position="1"/>
        <end position="28"/>
    </location>
</feature>
<reference evidence="4" key="2">
    <citation type="submission" date="2025-09" db="UniProtKB">
        <authorList>
            <consortium name="Ensembl"/>
        </authorList>
    </citation>
    <scope>IDENTIFICATION</scope>
</reference>
<proteinExistence type="predicted"/>
<dbReference type="InterPro" id="IPR052628">
    <property type="entry name" value="CFAP70"/>
</dbReference>
<keyword evidence="5" id="KW-1185">Reference proteome</keyword>
<sequence>WRCLGTTTPIVIILSVSDFCFLQKGVKSDSPVTYARAEFNNVLLGDSPKLESSAERTAEYNFTFSFDVGPESAHSLDDLAHKPAVLTVLEILPKEKKQKEEKTGVLGQCSVDLLPLLEGECSFKVTLPVHPVTGSPLETAHPESKPCLEVAVSVPAPLLSEEQISNGNLLKVTMEAAYSVPDSWNPAGPQYSYVVGLQIPFPGEKPHSLLFSNGVLKAGGETEPVPRHKKWPVTGIAAINAQHLPDSFITGGSYEQEAGELNRTLATMATLL</sequence>
<dbReference type="PANTHER" id="PTHR44314">
    <property type="entry name" value="CILIA- AND FLAGELLA-ASSOCIATED PROTEIN 70"/>
    <property type="match status" value="1"/>
</dbReference>
<name>A0A8C5QV83_9ANUR</name>
<dbReference type="GO" id="GO:0003341">
    <property type="term" value="P:cilium movement"/>
    <property type="evidence" value="ECO:0007669"/>
    <property type="project" value="TreeGrafter"/>
</dbReference>
<evidence type="ECO:0000313" key="4">
    <source>
        <dbReference type="Ensembl" id="ENSLLEP00000043515.1"/>
    </source>
</evidence>
<keyword evidence="3" id="KW-0732">Signal</keyword>
<organism evidence="4 5">
    <name type="scientific">Leptobrachium leishanense</name>
    <name type="common">Leishan spiny toad</name>
    <dbReference type="NCBI Taxonomy" id="445787"/>
    <lineage>
        <taxon>Eukaryota</taxon>
        <taxon>Metazoa</taxon>
        <taxon>Chordata</taxon>
        <taxon>Craniata</taxon>
        <taxon>Vertebrata</taxon>
        <taxon>Euteleostomi</taxon>
        <taxon>Amphibia</taxon>
        <taxon>Batrachia</taxon>
        <taxon>Anura</taxon>
        <taxon>Pelobatoidea</taxon>
        <taxon>Megophryidae</taxon>
        <taxon>Leptobrachium</taxon>
    </lineage>
</organism>
<evidence type="ECO:0000313" key="5">
    <source>
        <dbReference type="Proteomes" id="UP000694569"/>
    </source>
</evidence>
<dbReference type="OrthoDB" id="10262375at2759"/>
<evidence type="ECO:0000256" key="3">
    <source>
        <dbReference type="SAM" id="SignalP"/>
    </source>
</evidence>
<evidence type="ECO:0000256" key="1">
    <source>
        <dbReference type="ARBA" id="ARBA00022737"/>
    </source>
</evidence>